<dbReference type="OrthoDB" id="1900964at2759"/>
<dbReference type="InterPro" id="IPR044190">
    <property type="entry name" value="THA8-like"/>
</dbReference>
<feature type="repeat" description="PPR" evidence="2">
    <location>
        <begin position="168"/>
        <end position="202"/>
    </location>
</feature>
<keyword evidence="1" id="KW-0677">Repeat</keyword>
<feature type="repeat" description="PPR" evidence="2">
    <location>
        <begin position="133"/>
        <end position="167"/>
    </location>
</feature>
<keyword evidence="4" id="KW-1185">Reference proteome</keyword>
<accession>A0A9Q0GZG4</accession>
<dbReference type="Pfam" id="PF13041">
    <property type="entry name" value="PPR_2"/>
    <property type="match status" value="1"/>
</dbReference>
<dbReference type="GO" id="GO:0009658">
    <property type="term" value="P:chloroplast organization"/>
    <property type="evidence" value="ECO:0007669"/>
    <property type="project" value="InterPro"/>
</dbReference>
<dbReference type="EMBL" id="JAMYWD010000011">
    <property type="protein sequence ID" value="KAJ4954429.1"/>
    <property type="molecule type" value="Genomic_DNA"/>
</dbReference>
<name>A0A9Q0GZG4_9MAGN</name>
<dbReference type="PANTHER" id="PTHR47594:SF5">
    <property type="entry name" value="PENTACOTRIPEPTIDE-REPEAT REGION OF PRORP DOMAIN-CONTAINING PROTEIN"/>
    <property type="match status" value="1"/>
</dbReference>
<evidence type="ECO:0000313" key="4">
    <source>
        <dbReference type="Proteomes" id="UP001141806"/>
    </source>
</evidence>
<dbReference type="Gene3D" id="1.25.40.10">
    <property type="entry name" value="Tetratricopeptide repeat domain"/>
    <property type="match status" value="1"/>
</dbReference>
<dbReference type="GO" id="GO:0003723">
    <property type="term" value="F:RNA binding"/>
    <property type="evidence" value="ECO:0007669"/>
    <property type="project" value="InterPro"/>
</dbReference>
<dbReference type="GO" id="GO:0000373">
    <property type="term" value="P:Group II intron splicing"/>
    <property type="evidence" value="ECO:0007669"/>
    <property type="project" value="InterPro"/>
</dbReference>
<gene>
    <name evidence="3" type="ORF">NE237_011212</name>
</gene>
<dbReference type="PROSITE" id="PS51375">
    <property type="entry name" value="PPR"/>
    <property type="match status" value="2"/>
</dbReference>
<dbReference type="NCBIfam" id="TIGR00756">
    <property type="entry name" value="PPR"/>
    <property type="match status" value="1"/>
</dbReference>
<evidence type="ECO:0000256" key="1">
    <source>
        <dbReference type="ARBA" id="ARBA00022737"/>
    </source>
</evidence>
<dbReference type="InterPro" id="IPR002885">
    <property type="entry name" value="PPR_rpt"/>
</dbReference>
<sequence>MMKSIPMDSLQCWFPRLGVHDKPPSLGLLHEDRFRSTNGRLRPFPQIACGLRKGPPKSLWKSKVLSTEAIQAVHSLKLAKSSSKLEEVFSSRIGRLLKDDLIATLAELQRQNEWKLALKVFHFMRKEVWYKPDLSLYYDMILMLGKNKLIAIAEELFSELKEEGLQPDTRVYTEMIGALFQVGMIEKAMETYGLMKQSGCIPDKLTLTMLIRNLVKAGEEELASTVKKDCAEYVDSPEELLREIETKYSKKRSIMVI</sequence>
<dbReference type="InterPro" id="IPR011990">
    <property type="entry name" value="TPR-like_helical_dom_sf"/>
</dbReference>
<protein>
    <recommendedName>
        <fullName evidence="5">Pentatricopeptide repeat-containing protein</fullName>
    </recommendedName>
</protein>
<evidence type="ECO:0008006" key="5">
    <source>
        <dbReference type="Google" id="ProtNLM"/>
    </source>
</evidence>
<evidence type="ECO:0000313" key="3">
    <source>
        <dbReference type="EMBL" id="KAJ4954429.1"/>
    </source>
</evidence>
<organism evidence="3 4">
    <name type="scientific">Protea cynaroides</name>
    <dbReference type="NCBI Taxonomy" id="273540"/>
    <lineage>
        <taxon>Eukaryota</taxon>
        <taxon>Viridiplantae</taxon>
        <taxon>Streptophyta</taxon>
        <taxon>Embryophyta</taxon>
        <taxon>Tracheophyta</taxon>
        <taxon>Spermatophyta</taxon>
        <taxon>Magnoliopsida</taxon>
        <taxon>Proteales</taxon>
        <taxon>Proteaceae</taxon>
        <taxon>Protea</taxon>
    </lineage>
</organism>
<proteinExistence type="predicted"/>
<comment type="caution">
    <text evidence="3">The sequence shown here is derived from an EMBL/GenBank/DDBJ whole genome shotgun (WGS) entry which is preliminary data.</text>
</comment>
<dbReference type="Pfam" id="PF01535">
    <property type="entry name" value="PPR"/>
    <property type="match status" value="1"/>
</dbReference>
<dbReference type="Proteomes" id="UP001141806">
    <property type="component" value="Unassembled WGS sequence"/>
</dbReference>
<dbReference type="AlphaFoldDB" id="A0A9Q0GZG4"/>
<reference evidence="3" key="1">
    <citation type="journal article" date="2023" name="Plant J.">
        <title>The genome of the king protea, Protea cynaroides.</title>
        <authorList>
            <person name="Chang J."/>
            <person name="Duong T.A."/>
            <person name="Schoeman C."/>
            <person name="Ma X."/>
            <person name="Roodt D."/>
            <person name="Barker N."/>
            <person name="Li Z."/>
            <person name="Van de Peer Y."/>
            <person name="Mizrachi E."/>
        </authorList>
    </citation>
    <scope>NUCLEOTIDE SEQUENCE</scope>
    <source>
        <tissue evidence="3">Young leaves</tissue>
    </source>
</reference>
<dbReference type="PANTHER" id="PTHR47594">
    <property type="entry name" value="PPR CONTAINING PLANT-LIKE PROTEIN"/>
    <property type="match status" value="1"/>
</dbReference>
<evidence type="ECO:0000256" key="2">
    <source>
        <dbReference type="PROSITE-ProRule" id="PRU00708"/>
    </source>
</evidence>